<dbReference type="Gene3D" id="2.160.20.20">
    <property type="match status" value="3"/>
</dbReference>
<organism evidence="4 5">
    <name type="scientific">Paramesorhizobium deserti</name>
    <dbReference type="NCBI Taxonomy" id="1494590"/>
    <lineage>
        <taxon>Bacteria</taxon>
        <taxon>Pseudomonadati</taxon>
        <taxon>Pseudomonadota</taxon>
        <taxon>Alphaproteobacteria</taxon>
        <taxon>Hyphomicrobiales</taxon>
        <taxon>Phyllobacteriaceae</taxon>
        <taxon>Paramesorhizobium</taxon>
    </lineage>
</organism>
<keyword evidence="1" id="KW-0732">Signal</keyword>
<dbReference type="NCBIfam" id="TIGR02601">
    <property type="entry name" value="autotrns_rpt"/>
    <property type="match status" value="8"/>
</dbReference>
<dbReference type="GO" id="GO:0019867">
    <property type="term" value="C:outer membrane"/>
    <property type="evidence" value="ECO:0007669"/>
    <property type="project" value="InterPro"/>
</dbReference>
<dbReference type="Pfam" id="PF12951">
    <property type="entry name" value="PATR"/>
    <property type="match status" value="12"/>
</dbReference>
<dbReference type="InterPro" id="IPR043990">
    <property type="entry name" value="AC_1"/>
</dbReference>
<evidence type="ECO:0000313" key="5">
    <source>
        <dbReference type="Proteomes" id="UP000070107"/>
    </source>
</evidence>
<proteinExistence type="predicted"/>
<evidence type="ECO:0000259" key="3">
    <source>
        <dbReference type="Pfam" id="PF18883"/>
    </source>
</evidence>
<evidence type="ECO:0000256" key="1">
    <source>
        <dbReference type="ARBA" id="ARBA00022729"/>
    </source>
</evidence>
<dbReference type="Pfam" id="PF18883">
    <property type="entry name" value="AC_1"/>
    <property type="match status" value="1"/>
</dbReference>
<feature type="region of interest" description="Disordered" evidence="2">
    <location>
        <begin position="133"/>
        <end position="187"/>
    </location>
</feature>
<gene>
    <name evidence="4" type="ORF">ATN84_16345</name>
</gene>
<feature type="region of interest" description="Disordered" evidence="2">
    <location>
        <begin position="1849"/>
        <end position="1887"/>
    </location>
</feature>
<dbReference type="Proteomes" id="UP000070107">
    <property type="component" value="Unassembled WGS sequence"/>
</dbReference>
<evidence type="ECO:0000256" key="2">
    <source>
        <dbReference type="SAM" id="MobiDB-lite"/>
    </source>
</evidence>
<dbReference type="InterPro" id="IPR006315">
    <property type="entry name" value="OM_autotransptr_brl_dom"/>
</dbReference>
<dbReference type="SUPFAM" id="SSF51126">
    <property type="entry name" value="Pectin lyase-like"/>
    <property type="match status" value="6"/>
</dbReference>
<dbReference type="CDD" id="cd01344">
    <property type="entry name" value="PL2_Passenger_AT"/>
    <property type="match status" value="1"/>
</dbReference>
<feature type="compositionally biased region" description="Gly residues" evidence="2">
    <location>
        <begin position="133"/>
        <end position="156"/>
    </location>
</feature>
<reference evidence="4 5" key="1">
    <citation type="submission" date="2015-11" db="EMBL/GenBank/DDBJ databases">
        <title>Draft genome sequence of Paramesorhizobium deserti A-3-E, a strain highly resistant to diverse beta-lactam antibiotics.</title>
        <authorList>
            <person name="Lv R."/>
            <person name="Yang X."/>
            <person name="Fang N."/>
            <person name="Guo J."/>
            <person name="Luo X."/>
            <person name="Peng F."/>
            <person name="Yang R."/>
            <person name="Cui Y."/>
            <person name="Fang C."/>
            <person name="Song Y."/>
        </authorList>
    </citation>
    <scope>NUCLEOTIDE SEQUENCE [LARGE SCALE GENOMIC DNA]</scope>
    <source>
        <strain evidence="4 5">A-3-E</strain>
    </source>
</reference>
<comment type="caution">
    <text evidence="4">The sequence shown here is derived from an EMBL/GenBank/DDBJ whole genome shotgun (WGS) entry which is preliminary data.</text>
</comment>
<feature type="compositionally biased region" description="Gly residues" evidence="2">
    <location>
        <begin position="168"/>
        <end position="182"/>
    </location>
</feature>
<dbReference type="NCBIfam" id="TIGR01414">
    <property type="entry name" value="autotrans_barl"/>
    <property type="match status" value="1"/>
</dbReference>
<feature type="domain" description="Autochaperone" evidence="3">
    <location>
        <begin position="1672"/>
        <end position="1770"/>
    </location>
</feature>
<accession>A0A135HQX4</accession>
<protein>
    <recommendedName>
        <fullName evidence="3">Autochaperone domain-containing protein</fullName>
    </recommendedName>
</protein>
<dbReference type="InterPro" id="IPR051551">
    <property type="entry name" value="Autotransporter_adhesion"/>
</dbReference>
<keyword evidence="5" id="KW-1185">Reference proteome</keyword>
<sequence>MTLTNKGTIQGGTGGDGGATYRGATGAAGIGGAGIAASGFTITNDSSVSGGTGGVGGSSAGEGTDGYAGGVGGAGITGADLAITNNGQISGGSGGTGGNGQYSAPGNGGAGAAGIQANNTLVVNTLNGTIQGGNGGGGGSTQGSSGGNGGDGGDGISGANLTVINGGTIQGGKGGNPGGGSTSGSKGADGVAIRFTGGVNTLELRSSSKIAGQVHAFSAKDTLRFGGSDNWGLSLSSIDANMIGFGLFEKTGSGTFTLTGTTTNHTPWTISEGTLSISSEGALGSSTQANPSTLTFAGGTLEITGGGFATSPYRNMIVNAGGGTISQGKGSVTTWQGLISGSGPLILNGGTLQLTANNSYSGTLAVSKDSTLHLGNGGNQGTVLGNVDNSGTLIFDRSDTLPFAGNITGGGKVLQKGTGTTVLSGNNAIGDIDIQSGMLSVQSVGNMGGAGGTLEFSNGGGVLETTGAISSSRAVTLTSDGIFKTEAALTLTGVVKGGGALIKQGAGTLTLQGGNSYTGGTTINEGTLSISSDGNLGSGGNLTFNGGTLENTQAVSVSRNVTINARTPDFPGGGAFKTDAPLTLSGNIAGSGRLTKLGGDTLLLTGNATHTGGTEIADGTLQVGDGTGTGSIGGDVAITGAAAMLRFDLGKPYTFNGKISGPAGQLKVDANTNLILTADNSFSGLTTIDANASLQLGTRSAAGSIGGDIANDGELIFQRTDDKLLLGGAISGTGTVTQSGAGTTTLTGRNSYTGATNVNSGSLIIDGDQSAATGLTTVQNGATLSGKGTIGGKVDIKGGGILLSGDTAGGGAKALTINGKLTVDANANVNYYYGLSPDGGPNPLMIQVNNDVDLNGIVNVYTGAGVKLDPGVYALIDFTKTMSGTGLTLGATPQGSFALQKTSHRINLINATDAPLHFWDGGDSSNHNNNHVDGGDGTWQSSKGNSNWTDLSGVFDGPYHDGSMAIFSGSPGTVTVDTQPGDVTVQGMQFTVDGYKIIGDAITLNPGDNVVRVGSNSPASASYIATIESQLTGPGRLIKSDAGILVLTVANDYSGGTLIKQGTISVKSDNSLGTNGLAFDGGTLRNTAIMNSSRTIEIFAHGGRFETEQDLTLTGKITGVGGLSKMGTGTLVLDNQGNSYMGGTNLDEGTISVTADSNLGDAAGKLAFDGGTLMNTQRFVSQRDVVLKIGGGTFQTKGDLSLTGLISGEGGLTKMWAGKTLKLDGANSYKGPTDVREGTLQIDGDQSAATGLTTVFNGGKLQGGGTLGGDVAVNGGGTLAIKEKDGDPTGTSALSILGDLTLAKGSDLDYTYGVSPSGAGNNALVLNVSGDLLLDSTINVYTDPGVTLGPGVYGLIHYDGKLTSKNYTIGHMPGQDFDIQTSILHRVNLVNTAGLKVIYWDGPNAKHNGIIEGGSGIWQGEGGNRNWTDVSGLQDDTFHDDSFAVFHGKAGTVTVDENYTIRVSGMQFGTDGYIIEKGSITLATAPAGTIIRVGDSTPVSAGFVATIGSRLTGAGMLVKTDLGTLVLTGANDYTGGTEIKGGTLLVSADNNLGASGTRIALDGGALKFGSSFDTGREIMVAKGGGVIDTQGNHNTLSGVIDGAGRLIKEGTGTLRLTGASPYSGPLSVAAGRLAVDGSIAGTVTVTGKGTLSGSGAVGGLVNEGVVAPGFDTMFSTLTVNGDYTGKKGQLSLNTRLGGDNSPTDLLHVKGATSGDTIITVKNAGGSGAQTNNGIRIVEVDGASNGTFTLLGDFNYEGDPAVVGGAYAYRLYKGGKSSSDDGDWYLRSELKNPPCQGDQCQPHFQPGVPVYEAYAHVLQELNGVGTLRQRVGNRYWSGAANPVLAEGDGPGGLEAVSSPDAGAALDTASTVWGQPLLERRGQSGPRRG</sequence>
<dbReference type="InterPro" id="IPR012332">
    <property type="entry name" value="Autotransporter_pectin_lyase_C"/>
</dbReference>
<name>A0A135HQX4_9HYPH</name>
<evidence type="ECO:0000313" key="4">
    <source>
        <dbReference type="EMBL" id="KXF75572.1"/>
    </source>
</evidence>
<dbReference type="InterPro" id="IPR013425">
    <property type="entry name" value="Autotrns_rpt"/>
</dbReference>
<dbReference type="EMBL" id="LNTU01000037">
    <property type="protein sequence ID" value="KXF75572.1"/>
    <property type="molecule type" value="Genomic_DNA"/>
</dbReference>
<dbReference type="PANTHER" id="PTHR35037">
    <property type="entry name" value="C-TERMINAL REGION OF AIDA-LIKE PROTEIN"/>
    <property type="match status" value="1"/>
</dbReference>
<dbReference type="PANTHER" id="PTHR35037:SF3">
    <property type="entry name" value="C-TERMINAL REGION OF AIDA-LIKE PROTEIN"/>
    <property type="match status" value="1"/>
</dbReference>
<dbReference type="STRING" id="1494590.ATN84_16345"/>
<dbReference type="InterPro" id="IPR011050">
    <property type="entry name" value="Pectin_lyase_fold/virulence"/>
</dbReference>